<comment type="caution">
    <text evidence="1">The sequence shown here is derived from an EMBL/GenBank/DDBJ whole genome shotgun (WGS) entry which is preliminary data.</text>
</comment>
<dbReference type="PIRSF" id="PIRSF034110">
    <property type="entry name" value="DUF1203"/>
    <property type="match status" value="1"/>
</dbReference>
<organism evidence="1 2">
    <name type="scientific">Salinarimonas soli</name>
    <dbReference type="NCBI Taxonomy" id="1638099"/>
    <lineage>
        <taxon>Bacteria</taxon>
        <taxon>Pseudomonadati</taxon>
        <taxon>Pseudomonadota</taxon>
        <taxon>Alphaproteobacteria</taxon>
        <taxon>Hyphomicrobiales</taxon>
        <taxon>Salinarimonadaceae</taxon>
        <taxon>Salinarimonas</taxon>
    </lineage>
</organism>
<accession>A0A5B2V9I5</accession>
<dbReference type="Pfam" id="PF06718">
    <property type="entry name" value="DUF1203"/>
    <property type="match status" value="1"/>
</dbReference>
<dbReference type="OrthoDB" id="5953307at2"/>
<dbReference type="EMBL" id="VUOA01000028">
    <property type="protein sequence ID" value="KAA2236163.1"/>
    <property type="molecule type" value="Genomic_DNA"/>
</dbReference>
<evidence type="ECO:0000313" key="2">
    <source>
        <dbReference type="Proteomes" id="UP000323142"/>
    </source>
</evidence>
<evidence type="ECO:0000313" key="1">
    <source>
        <dbReference type="EMBL" id="KAA2236163.1"/>
    </source>
</evidence>
<reference evidence="1 2" key="1">
    <citation type="submission" date="2019-09" db="EMBL/GenBank/DDBJ databases">
        <title>Salinarimonas rosea gen. nov., sp. nov., a new member of the a-2 subgroup of the Proteobacteria.</title>
        <authorList>
            <person name="Liu J."/>
        </authorList>
    </citation>
    <scope>NUCLEOTIDE SEQUENCE [LARGE SCALE GENOMIC DNA]</scope>
    <source>
        <strain evidence="1 2">BN140002</strain>
    </source>
</reference>
<dbReference type="AlphaFoldDB" id="A0A5B2V9I5"/>
<gene>
    <name evidence="1" type="ORF">F0L46_15735</name>
</gene>
<dbReference type="Proteomes" id="UP000323142">
    <property type="component" value="Unassembled WGS sequence"/>
</dbReference>
<name>A0A5B2V9I5_9HYPH</name>
<proteinExistence type="predicted"/>
<reference evidence="1 2" key="2">
    <citation type="submission" date="2019-09" db="EMBL/GenBank/DDBJ databases">
        <authorList>
            <person name="Jin C."/>
        </authorList>
    </citation>
    <scope>NUCLEOTIDE SEQUENCE [LARGE SCALE GENOMIC DNA]</scope>
    <source>
        <strain evidence="1 2">BN140002</strain>
    </source>
</reference>
<dbReference type="InterPro" id="IPR009593">
    <property type="entry name" value="DUF1203"/>
</dbReference>
<keyword evidence="2" id="KW-1185">Reference proteome</keyword>
<sequence length="160" mass="17576">METAMAYRIEGLAPDLFQDLFALDDAALARRNARRVVADKGGAYPCRVGLRWADEGETLILLNFTHQPHPASPYHASGPIFVAQGSLAPARHEGELPPMIAERLVSLRAYDGEALIVDAEVAEGEGTRALIERYMDRPDVAEVHVHFARRGCFAARVVRA</sequence>
<protein>
    <submittedName>
        <fullName evidence="1">DUF1203 domain-containing protein</fullName>
    </submittedName>
</protein>